<organism evidence="1 2">
    <name type="scientific">Brevibacillus gelatini</name>
    <dbReference type="NCBI Taxonomy" id="1655277"/>
    <lineage>
        <taxon>Bacteria</taxon>
        <taxon>Bacillati</taxon>
        <taxon>Bacillota</taxon>
        <taxon>Bacilli</taxon>
        <taxon>Bacillales</taxon>
        <taxon>Paenibacillaceae</taxon>
        <taxon>Brevibacillus</taxon>
    </lineage>
</organism>
<dbReference type="InterPro" id="IPR054055">
    <property type="entry name" value="YpzH"/>
</dbReference>
<keyword evidence="2" id="KW-1185">Reference proteome</keyword>
<name>A0A3M8B5C5_9BACL</name>
<protein>
    <submittedName>
        <fullName evidence="1">Uncharacterized protein</fullName>
    </submittedName>
</protein>
<comment type="caution">
    <text evidence="1">The sequence shown here is derived from an EMBL/GenBank/DDBJ whole genome shotgun (WGS) entry which is preliminary data.</text>
</comment>
<dbReference type="OrthoDB" id="1955035at2"/>
<accession>A0A3M8B5C5</accession>
<dbReference type="Proteomes" id="UP000268829">
    <property type="component" value="Unassembled WGS sequence"/>
</dbReference>
<dbReference type="EMBL" id="RHHS01000017">
    <property type="protein sequence ID" value="RNB58636.1"/>
    <property type="molecule type" value="Genomic_DNA"/>
</dbReference>
<evidence type="ECO:0000313" key="1">
    <source>
        <dbReference type="EMBL" id="RNB58636.1"/>
    </source>
</evidence>
<sequence>MTGTILAVITVNRERIAGGAPIFIEPTHEKMQQTAFTLEKILDAMVHEVSADTLIVVRHK</sequence>
<gene>
    <name evidence="1" type="ORF">EDM57_07900</name>
</gene>
<dbReference type="Pfam" id="PF21835">
    <property type="entry name" value="YIEGIA_cap"/>
    <property type="match status" value="1"/>
</dbReference>
<dbReference type="AlphaFoldDB" id="A0A3M8B5C5"/>
<proteinExistence type="predicted"/>
<dbReference type="RefSeq" id="WP_122904210.1">
    <property type="nucleotide sequence ID" value="NZ_RHHS01000017.1"/>
</dbReference>
<reference evidence="1 2" key="1">
    <citation type="submission" date="2018-10" db="EMBL/GenBank/DDBJ databases">
        <title>Phylogenomics of Brevibacillus.</title>
        <authorList>
            <person name="Dunlap C."/>
        </authorList>
    </citation>
    <scope>NUCLEOTIDE SEQUENCE [LARGE SCALE GENOMIC DNA]</scope>
    <source>
        <strain evidence="1 2">DSM 100115</strain>
    </source>
</reference>
<evidence type="ECO:0000313" key="2">
    <source>
        <dbReference type="Proteomes" id="UP000268829"/>
    </source>
</evidence>